<evidence type="ECO:0000256" key="6">
    <source>
        <dbReference type="SAM" id="Phobius"/>
    </source>
</evidence>
<evidence type="ECO:0000313" key="9">
    <source>
        <dbReference type="Proteomes" id="UP000044841"/>
    </source>
</evidence>
<feature type="transmembrane region" description="Helical" evidence="6">
    <location>
        <begin position="12"/>
        <end position="31"/>
    </location>
</feature>
<organism evidence="8 9">
    <name type="scientific">Rhizoctonia solani</name>
    <dbReference type="NCBI Taxonomy" id="456999"/>
    <lineage>
        <taxon>Eukaryota</taxon>
        <taxon>Fungi</taxon>
        <taxon>Dikarya</taxon>
        <taxon>Basidiomycota</taxon>
        <taxon>Agaricomycotina</taxon>
        <taxon>Agaricomycetes</taxon>
        <taxon>Cantharellales</taxon>
        <taxon>Ceratobasidiaceae</taxon>
        <taxon>Rhizoctonia</taxon>
    </lineage>
</organism>
<reference evidence="7" key="2">
    <citation type="submission" date="2021-01" db="EMBL/GenBank/DDBJ databases">
        <authorList>
            <person name="Kaushik A."/>
        </authorList>
    </citation>
    <scope>NUCLEOTIDE SEQUENCE</scope>
    <source>
        <strain evidence="7">AG2-2IIIB</strain>
    </source>
</reference>
<dbReference type="EMBL" id="CYGV01001273">
    <property type="protein sequence ID" value="CUA71942.1"/>
    <property type="molecule type" value="Genomic_DNA"/>
</dbReference>
<evidence type="ECO:0008006" key="10">
    <source>
        <dbReference type="Google" id="ProtNLM"/>
    </source>
</evidence>
<evidence type="ECO:0000256" key="1">
    <source>
        <dbReference type="ARBA" id="ARBA00004141"/>
    </source>
</evidence>
<dbReference type="Gene3D" id="6.10.110.10">
    <property type="match status" value="1"/>
</dbReference>
<feature type="transmembrane region" description="Helical" evidence="6">
    <location>
        <begin position="43"/>
        <end position="68"/>
    </location>
</feature>
<keyword evidence="4 6" id="KW-1133">Transmembrane helix</keyword>
<evidence type="ECO:0000313" key="8">
    <source>
        <dbReference type="EMBL" id="CUA71942.1"/>
    </source>
</evidence>
<dbReference type="Proteomes" id="UP000663843">
    <property type="component" value="Unassembled WGS sequence"/>
</dbReference>
<evidence type="ECO:0000256" key="3">
    <source>
        <dbReference type="ARBA" id="ARBA00022692"/>
    </source>
</evidence>
<proteinExistence type="inferred from homology"/>
<dbReference type="PANTHER" id="PTHR16932">
    <property type="entry name" value="INTERFERON ALPHA-INDUCIBLE PROTEIN 27"/>
    <property type="match status" value="1"/>
</dbReference>
<evidence type="ECO:0000256" key="5">
    <source>
        <dbReference type="ARBA" id="ARBA00023136"/>
    </source>
</evidence>
<reference evidence="8 9" key="1">
    <citation type="submission" date="2015-07" db="EMBL/GenBank/DDBJ databases">
        <authorList>
            <person name="Noorani M."/>
        </authorList>
    </citation>
    <scope>NUCLEOTIDE SEQUENCE [LARGE SCALE GENOMIC DNA]</scope>
    <source>
        <strain evidence="8">BBA 69670</strain>
    </source>
</reference>
<comment type="similarity">
    <text evidence="2">Belongs to the IFI6/IFI27 family.</text>
</comment>
<evidence type="ECO:0000256" key="4">
    <source>
        <dbReference type="ARBA" id="ARBA00022989"/>
    </source>
</evidence>
<feature type="transmembrane region" description="Helical" evidence="6">
    <location>
        <begin position="74"/>
        <end position="95"/>
    </location>
</feature>
<comment type="subcellular location">
    <subcellularLocation>
        <location evidence="1">Membrane</location>
        <topology evidence="1">Multi-pass membrane protein</topology>
    </subcellularLocation>
</comment>
<sequence length="144" mass="14302">MNKDTLATAAKYAAIASLVVTAGALVAPPLLGFTASGVAAGSIAAAIQSALYGGAVPAGTLFAFLQSIGATGVLIPAITAGLSAGVCCGFSRIVIDVLVHAYQAASAEMKKRLTDLIRALMLMGALTALDWRRIAGGRGGVLEG</sequence>
<keyword evidence="3 6" id="KW-0812">Transmembrane</keyword>
<dbReference type="Pfam" id="PF06140">
    <property type="entry name" value="Ifi-6-16"/>
    <property type="match status" value="1"/>
</dbReference>
<dbReference type="Proteomes" id="UP000044841">
    <property type="component" value="Unassembled WGS sequence"/>
</dbReference>
<accession>A0A0K6G133</accession>
<gene>
    <name evidence="7" type="ORF">RDB_LOCUS15245</name>
    <name evidence="8" type="ORF">RSOLAG22IIIB_09955</name>
</gene>
<dbReference type="InterPro" id="IPR009311">
    <property type="entry name" value="IFI6/IFI27-like"/>
</dbReference>
<dbReference type="EMBL" id="CAJMWT010000946">
    <property type="protein sequence ID" value="CAE6365893.1"/>
    <property type="molecule type" value="Genomic_DNA"/>
</dbReference>
<dbReference type="PANTHER" id="PTHR16932:SF18">
    <property type="entry name" value="INTERFERON, ALPHA-INDUCIBLE PROTEIN 27-LIKE 2"/>
    <property type="match status" value="1"/>
</dbReference>
<evidence type="ECO:0000313" key="7">
    <source>
        <dbReference type="EMBL" id="CAE6365893.1"/>
    </source>
</evidence>
<evidence type="ECO:0000256" key="2">
    <source>
        <dbReference type="ARBA" id="ARBA00007262"/>
    </source>
</evidence>
<dbReference type="AlphaFoldDB" id="A0A0K6G133"/>
<dbReference type="InterPro" id="IPR038213">
    <property type="entry name" value="IFI6/IFI27-like_sf"/>
</dbReference>
<name>A0A0K6G133_9AGAM</name>
<dbReference type="GO" id="GO:0016020">
    <property type="term" value="C:membrane"/>
    <property type="evidence" value="ECO:0007669"/>
    <property type="project" value="UniProtKB-SubCell"/>
</dbReference>
<keyword evidence="9" id="KW-1185">Reference proteome</keyword>
<protein>
    <recommendedName>
        <fullName evidence="10">Interferon-induced 6-16 family</fullName>
    </recommendedName>
</protein>
<keyword evidence="5 6" id="KW-0472">Membrane</keyword>